<organism evidence="1 2">
    <name type="scientific">Suillus fuscotomentosus</name>
    <dbReference type="NCBI Taxonomy" id="1912939"/>
    <lineage>
        <taxon>Eukaryota</taxon>
        <taxon>Fungi</taxon>
        <taxon>Dikarya</taxon>
        <taxon>Basidiomycota</taxon>
        <taxon>Agaricomycotina</taxon>
        <taxon>Agaricomycetes</taxon>
        <taxon>Agaricomycetidae</taxon>
        <taxon>Boletales</taxon>
        <taxon>Suillineae</taxon>
        <taxon>Suillaceae</taxon>
        <taxon>Suillus</taxon>
    </lineage>
</organism>
<gene>
    <name evidence="1" type="ORF">F5891DRAFT_1184371</name>
</gene>
<proteinExistence type="predicted"/>
<comment type="caution">
    <text evidence="1">The sequence shown here is derived from an EMBL/GenBank/DDBJ whole genome shotgun (WGS) entry which is preliminary data.</text>
</comment>
<name>A0AAD4EDU6_9AGAM</name>
<dbReference type="Proteomes" id="UP001195769">
    <property type="component" value="Unassembled WGS sequence"/>
</dbReference>
<dbReference type="EMBL" id="JABBWK010000010">
    <property type="protein sequence ID" value="KAG1904187.1"/>
    <property type="molecule type" value="Genomic_DNA"/>
</dbReference>
<keyword evidence="2" id="KW-1185">Reference proteome</keyword>
<reference evidence="1" key="1">
    <citation type="journal article" date="2020" name="New Phytol.">
        <title>Comparative genomics reveals dynamic genome evolution in host specialist ectomycorrhizal fungi.</title>
        <authorList>
            <person name="Lofgren L.A."/>
            <person name="Nguyen N.H."/>
            <person name="Vilgalys R."/>
            <person name="Ruytinx J."/>
            <person name="Liao H.L."/>
            <person name="Branco S."/>
            <person name="Kuo A."/>
            <person name="LaButti K."/>
            <person name="Lipzen A."/>
            <person name="Andreopoulos W."/>
            <person name="Pangilinan J."/>
            <person name="Riley R."/>
            <person name="Hundley H."/>
            <person name="Na H."/>
            <person name="Barry K."/>
            <person name="Grigoriev I.V."/>
            <person name="Stajich J.E."/>
            <person name="Kennedy P.G."/>
        </authorList>
    </citation>
    <scope>NUCLEOTIDE SEQUENCE</scope>
    <source>
        <strain evidence="1">FC203</strain>
    </source>
</reference>
<dbReference type="AlphaFoldDB" id="A0AAD4EDU6"/>
<sequence>MAHGQEELQELQVFYQAISTASDCLIRVSDSGEPAESQPHVSYTGIGGTLECLYAQSMETYITFGYNPTAHPLPLEGTSDGQADCHRIAEHFDTSHYGLGLTKFLKIHEGMGLRRTRQQMHTVETICEAMTDLRQTYPNAGAREMVSLLFHEQNMSVARSVVTSYFAIYEPELVLQCKANRLRRRRFWAAGVNDIFTVDQHDKWLRYGLGLHTGIEPFSGRIMWMRVWHSNWNPQLILSYYLDTLDMLGHMPMVTQSDPGSENFGIANAHTMLRQWHDPALQGTLQHRWMQNKKNRELDAYQDRVNNTQKRRDRNKILPHGMPNIVYQSPEDFGALDFKITVEREALDHCCYEELGCPSVTRQSAWDVYLLLLDMLQGNEEIPSAIEDVEEDLPLLENHQDLPYREENNGTYYMGGVGGGLGLGDKDLYQLDNLIRDDEPDTAGSIDEDIVGLDHDGLVVWEFSYFSDVSDGDTDVPVDEW</sequence>
<dbReference type="PANTHER" id="PTHR46177:SF1">
    <property type="entry name" value="INTEGRASE CATALYTIC DOMAIN-CONTAINING PROTEIN"/>
    <property type="match status" value="1"/>
</dbReference>
<accession>A0AAD4EDU6</accession>
<dbReference type="RefSeq" id="XP_041229762.1">
    <property type="nucleotide sequence ID" value="XM_041366433.1"/>
</dbReference>
<dbReference type="PANTHER" id="PTHR46177">
    <property type="entry name" value="INTEGRASE CATALYTIC DOMAIN-CONTAINING PROTEIN"/>
    <property type="match status" value="1"/>
</dbReference>
<evidence type="ECO:0000313" key="2">
    <source>
        <dbReference type="Proteomes" id="UP001195769"/>
    </source>
</evidence>
<evidence type="ECO:0000313" key="1">
    <source>
        <dbReference type="EMBL" id="KAG1904187.1"/>
    </source>
</evidence>
<protein>
    <submittedName>
        <fullName evidence="1">Uncharacterized protein</fullName>
    </submittedName>
</protein>
<dbReference type="GeneID" id="64660731"/>